<keyword evidence="3" id="KW-1185">Reference proteome</keyword>
<dbReference type="AlphaFoldDB" id="A0A6A0A9M7"/>
<feature type="compositionally biased region" description="Polar residues" evidence="1">
    <location>
        <begin position="120"/>
        <end position="132"/>
    </location>
</feature>
<protein>
    <submittedName>
        <fullName evidence="2">Uncharacterized protein</fullName>
    </submittedName>
</protein>
<feature type="region of interest" description="Disordered" evidence="1">
    <location>
        <begin position="156"/>
        <end position="210"/>
    </location>
</feature>
<gene>
    <name evidence="2" type="ORF">HaLaN_28001</name>
</gene>
<feature type="region of interest" description="Disordered" evidence="1">
    <location>
        <begin position="109"/>
        <end position="143"/>
    </location>
</feature>
<organism evidence="2 3">
    <name type="scientific">Haematococcus lacustris</name>
    <name type="common">Green alga</name>
    <name type="synonym">Haematococcus pluvialis</name>
    <dbReference type="NCBI Taxonomy" id="44745"/>
    <lineage>
        <taxon>Eukaryota</taxon>
        <taxon>Viridiplantae</taxon>
        <taxon>Chlorophyta</taxon>
        <taxon>core chlorophytes</taxon>
        <taxon>Chlorophyceae</taxon>
        <taxon>CS clade</taxon>
        <taxon>Chlamydomonadales</taxon>
        <taxon>Haematococcaceae</taxon>
        <taxon>Haematococcus</taxon>
    </lineage>
</organism>
<reference evidence="2 3" key="1">
    <citation type="submission" date="2020-02" db="EMBL/GenBank/DDBJ databases">
        <title>Draft genome sequence of Haematococcus lacustris strain NIES-144.</title>
        <authorList>
            <person name="Morimoto D."/>
            <person name="Nakagawa S."/>
            <person name="Yoshida T."/>
            <person name="Sawayama S."/>
        </authorList>
    </citation>
    <scope>NUCLEOTIDE SEQUENCE [LARGE SCALE GENOMIC DNA]</scope>
    <source>
        <strain evidence="2 3">NIES-144</strain>
    </source>
</reference>
<evidence type="ECO:0000313" key="3">
    <source>
        <dbReference type="Proteomes" id="UP000485058"/>
    </source>
</evidence>
<sequence length="317" mass="32425">MLEGPAAVVARCLTIARVTSGCACSSACMCTYPSPERRTQHLTSCCTRGISAASHHAAAPDAVTLQLLSAGRGQLQPAHGRDAGDSLLARVLQRPTSSLLLLQQARTATPHGGSIGEATLPSTARCPSSTSPPLAVQHSAPAAPRAVADLGVTSTTAPGVVQDAQPRTSPDPAPSRHSPPALPPADPAPSLTPPPQPTLVPQLPWPQHWEGNSTLTQAHIRGRSSGRTEVEPWAGSGAQDLGAAGCFSAEAPAAAKDPLLAPLPSCLSAHLHSHPAQGLSSSHCLAALHCCDQLPCQRCQLASNVPRCPGWCCCVAA</sequence>
<evidence type="ECO:0000313" key="2">
    <source>
        <dbReference type="EMBL" id="GFH29355.1"/>
    </source>
</evidence>
<comment type="caution">
    <text evidence="2">The sequence shown here is derived from an EMBL/GenBank/DDBJ whole genome shotgun (WGS) entry which is preliminary data.</text>
</comment>
<name>A0A6A0A9M7_HAELA</name>
<evidence type="ECO:0000256" key="1">
    <source>
        <dbReference type="SAM" id="MobiDB-lite"/>
    </source>
</evidence>
<dbReference type="Proteomes" id="UP000485058">
    <property type="component" value="Unassembled WGS sequence"/>
</dbReference>
<feature type="compositionally biased region" description="Pro residues" evidence="1">
    <location>
        <begin position="180"/>
        <end position="198"/>
    </location>
</feature>
<accession>A0A6A0A9M7</accession>
<dbReference type="EMBL" id="BLLF01004307">
    <property type="protein sequence ID" value="GFH29355.1"/>
    <property type="molecule type" value="Genomic_DNA"/>
</dbReference>
<proteinExistence type="predicted"/>